<dbReference type="EMBL" id="CM027687">
    <property type="protein sequence ID" value="KAG0520739.1"/>
    <property type="molecule type" value="Genomic_DNA"/>
</dbReference>
<reference evidence="1" key="1">
    <citation type="journal article" date="2019" name="BMC Genomics">
        <title>A new reference genome for Sorghum bicolor reveals high levels of sequence similarity between sweet and grain genotypes: implications for the genetics of sugar metabolism.</title>
        <authorList>
            <person name="Cooper E.A."/>
            <person name="Brenton Z.W."/>
            <person name="Flinn B.S."/>
            <person name="Jenkins J."/>
            <person name="Shu S."/>
            <person name="Flowers D."/>
            <person name="Luo F."/>
            <person name="Wang Y."/>
            <person name="Xia P."/>
            <person name="Barry K."/>
            <person name="Daum C."/>
            <person name="Lipzen A."/>
            <person name="Yoshinaga Y."/>
            <person name="Schmutz J."/>
            <person name="Saski C."/>
            <person name="Vermerris W."/>
            <person name="Kresovich S."/>
        </authorList>
    </citation>
    <scope>NUCLEOTIDE SEQUENCE</scope>
</reference>
<evidence type="ECO:0000313" key="2">
    <source>
        <dbReference type="Proteomes" id="UP000807115"/>
    </source>
</evidence>
<comment type="caution">
    <text evidence="1">The sequence shown here is derived from an EMBL/GenBank/DDBJ whole genome shotgun (WGS) entry which is preliminary data.</text>
</comment>
<evidence type="ECO:0000313" key="1">
    <source>
        <dbReference type="EMBL" id="KAG0520738.1"/>
    </source>
</evidence>
<name>A0A921U6Z1_SORBI</name>
<sequence>MATVPKSRRETSVIAMIRASSSCNLGPYTIAMIITEALQEYRDILSIGFSSTNFTIGLSSPDFQLAVLYSRIIEESDLILDILPWCPEYVSFDLPWIIQRKNRVTPPNQLGIYMNNLISEGKLSQQCIRQLIEKQFGIPHISENAQETNQIIIDGLTGMGKQSFMPDFSYLMILELKSFYRDKFTAFRKCAQSCEELCDCAYQLFTDIDPALKSIATDILSIGDSFNEEVQFLIANVAQDIHSEGLYIAEELLGIGSNIHPLYASMNSIIDLTRFKSNICKTLDNIPANYTQRLRIILNTVAQKNLWNPCYNQNRGNIMLDLLWVRPI</sequence>
<protein>
    <submittedName>
        <fullName evidence="1">Uncharacterized protein</fullName>
    </submittedName>
</protein>
<gene>
    <name evidence="1" type="ORF">BDA96_08G100200</name>
</gene>
<organism evidence="1 2">
    <name type="scientific">Sorghum bicolor</name>
    <name type="common">Sorghum</name>
    <name type="synonym">Sorghum vulgare</name>
    <dbReference type="NCBI Taxonomy" id="4558"/>
    <lineage>
        <taxon>Eukaryota</taxon>
        <taxon>Viridiplantae</taxon>
        <taxon>Streptophyta</taxon>
        <taxon>Embryophyta</taxon>
        <taxon>Tracheophyta</taxon>
        <taxon>Spermatophyta</taxon>
        <taxon>Magnoliopsida</taxon>
        <taxon>Liliopsida</taxon>
        <taxon>Poales</taxon>
        <taxon>Poaceae</taxon>
        <taxon>PACMAD clade</taxon>
        <taxon>Panicoideae</taxon>
        <taxon>Andropogonodae</taxon>
        <taxon>Andropogoneae</taxon>
        <taxon>Sorghinae</taxon>
        <taxon>Sorghum</taxon>
    </lineage>
</organism>
<dbReference type="EMBL" id="CM027687">
    <property type="protein sequence ID" value="KAG0520738.1"/>
    <property type="molecule type" value="Genomic_DNA"/>
</dbReference>
<dbReference type="Proteomes" id="UP000807115">
    <property type="component" value="Chromosome 8"/>
</dbReference>
<accession>A0A921U6Z1</accession>
<dbReference type="AlphaFoldDB" id="A0A921U6Z1"/>
<proteinExistence type="predicted"/>
<reference evidence="1" key="2">
    <citation type="submission" date="2020-10" db="EMBL/GenBank/DDBJ databases">
        <authorList>
            <person name="Cooper E.A."/>
            <person name="Brenton Z.W."/>
            <person name="Flinn B.S."/>
            <person name="Jenkins J."/>
            <person name="Shu S."/>
            <person name="Flowers D."/>
            <person name="Luo F."/>
            <person name="Wang Y."/>
            <person name="Xia P."/>
            <person name="Barry K."/>
            <person name="Daum C."/>
            <person name="Lipzen A."/>
            <person name="Yoshinaga Y."/>
            <person name="Schmutz J."/>
            <person name="Saski C."/>
            <person name="Vermerris W."/>
            <person name="Kresovich S."/>
        </authorList>
    </citation>
    <scope>NUCLEOTIDE SEQUENCE</scope>
</reference>